<sequence length="242" mass="27252">MPLLDAEYDKQTRIFKYDSIEYHVQSEPQKQARKIKCKLSRNMFLSHNPARRNAYETEVKAASSNWIYWMCIDYQRCSLEKGCDQKISRKPIDPHHGVNAGGLSTGVILAISFGSLALLIICGAIAVLIIYKFCPTVFGRKASKRGSSNKSSFASAHRTTMMNQAYSAISTYFRTRRNKTKKVSASAKPNEPTKYRPASSKPSVFSVASKPMKTKFPSSATPKHQSNYPPSDGTYSQFQRKR</sequence>
<evidence type="ECO:0000256" key="1">
    <source>
        <dbReference type="SAM" id="MobiDB-lite"/>
    </source>
</evidence>
<evidence type="ECO:0000256" key="2">
    <source>
        <dbReference type="SAM" id="Phobius"/>
    </source>
</evidence>
<dbReference type="WBParaSite" id="Gr19_v10_g8638.t1">
    <property type="protein sequence ID" value="Gr19_v10_g8638.t1"/>
    <property type="gene ID" value="Gr19_v10_g8638"/>
</dbReference>
<reference evidence="4" key="1">
    <citation type="submission" date="2022-11" db="UniProtKB">
        <authorList>
            <consortium name="WormBaseParasite"/>
        </authorList>
    </citation>
    <scope>IDENTIFICATION</scope>
</reference>
<dbReference type="Proteomes" id="UP000887572">
    <property type="component" value="Unplaced"/>
</dbReference>
<keyword evidence="2" id="KW-0472">Membrane</keyword>
<name>A0A914I9W3_GLORO</name>
<protein>
    <submittedName>
        <fullName evidence="4">Uncharacterized protein</fullName>
    </submittedName>
</protein>
<accession>A0A914I9W3</accession>
<feature type="compositionally biased region" description="Polar residues" evidence="1">
    <location>
        <begin position="216"/>
        <end position="242"/>
    </location>
</feature>
<evidence type="ECO:0000313" key="3">
    <source>
        <dbReference type="Proteomes" id="UP000887572"/>
    </source>
</evidence>
<keyword evidence="2" id="KW-1133">Transmembrane helix</keyword>
<evidence type="ECO:0000313" key="4">
    <source>
        <dbReference type="WBParaSite" id="Gr19_v10_g8638.t1"/>
    </source>
</evidence>
<proteinExistence type="predicted"/>
<feature type="region of interest" description="Disordered" evidence="1">
    <location>
        <begin position="177"/>
        <end position="242"/>
    </location>
</feature>
<feature type="transmembrane region" description="Helical" evidence="2">
    <location>
        <begin position="107"/>
        <end position="131"/>
    </location>
</feature>
<keyword evidence="2" id="KW-0812">Transmembrane</keyword>
<keyword evidence="3" id="KW-1185">Reference proteome</keyword>
<organism evidence="3 4">
    <name type="scientific">Globodera rostochiensis</name>
    <name type="common">Golden nematode worm</name>
    <name type="synonym">Heterodera rostochiensis</name>
    <dbReference type="NCBI Taxonomy" id="31243"/>
    <lineage>
        <taxon>Eukaryota</taxon>
        <taxon>Metazoa</taxon>
        <taxon>Ecdysozoa</taxon>
        <taxon>Nematoda</taxon>
        <taxon>Chromadorea</taxon>
        <taxon>Rhabditida</taxon>
        <taxon>Tylenchina</taxon>
        <taxon>Tylenchomorpha</taxon>
        <taxon>Tylenchoidea</taxon>
        <taxon>Heteroderidae</taxon>
        <taxon>Heteroderinae</taxon>
        <taxon>Globodera</taxon>
    </lineage>
</organism>
<dbReference type="AlphaFoldDB" id="A0A914I9W3"/>